<dbReference type="EnsemblMetazoa" id="Aqu2.1.20094_001">
    <property type="protein sequence ID" value="Aqu2.1.20094_001"/>
    <property type="gene ID" value="Aqu2.1.20094"/>
</dbReference>
<reference evidence="21" key="1">
    <citation type="journal article" date="2010" name="Nature">
        <title>The Amphimedon queenslandica genome and the evolution of animal complexity.</title>
        <authorList>
            <person name="Srivastava M."/>
            <person name="Simakov O."/>
            <person name="Chapman J."/>
            <person name="Fahey B."/>
            <person name="Gauthier M.E."/>
            <person name="Mitros T."/>
            <person name="Richards G.S."/>
            <person name="Conaco C."/>
            <person name="Dacre M."/>
            <person name="Hellsten U."/>
            <person name="Larroux C."/>
            <person name="Putnam N.H."/>
            <person name="Stanke M."/>
            <person name="Adamska M."/>
            <person name="Darling A."/>
            <person name="Degnan S.M."/>
            <person name="Oakley T.H."/>
            <person name="Plachetzki D.C."/>
            <person name="Zhai Y."/>
            <person name="Adamski M."/>
            <person name="Calcino A."/>
            <person name="Cummins S.F."/>
            <person name="Goodstein D.M."/>
            <person name="Harris C."/>
            <person name="Jackson D.J."/>
            <person name="Leys S.P."/>
            <person name="Shu S."/>
            <person name="Woodcroft B.J."/>
            <person name="Vervoort M."/>
            <person name="Kosik K.S."/>
            <person name="Manning G."/>
            <person name="Degnan B.M."/>
            <person name="Rokhsar D.S."/>
        </authorList>
    </citation>
    <scope>NUCLEOTIDE SEQUENCE [LARGE SCALE GENOMIC DNA]</scope>
</reference>
<comment type="subcellular location">
    <subcellularLocation>
        <location evidence="2">Membrane</location>
        <topology evidence="2">Single-pass membrane protein</topology>
    </subcellularLocation>
    <subcellularLocation>
        <location evidence="17">Plastid</location>
        <location evidence="17">Chloroplast outer membrane</location>
    </subcellularLocation>
</comment>
<keyword evidence="8" id="KW-0479">Metal-binding</keyword>
<evidence type="ECO:0000256" key="10">
    <source>
        <dbReference type="ARBA" id="ARBA00022801"/>
    </source>
</evidence>
<evidence type="ECO:0000256" key="3">
    <source>
        <dbReference type="ARBA" id="ARBA00008535"/>
    </source>
</evidence>
<evidence type="ECO:0000256" key="9">
    <source>
        <dbReference type="ARBA" id="ARBA00022741"/>
    </source>
</evidence>
<evidence type="ECO:0000256" key="14">
    <source>
        <dbReference type="ARBA" id="ARBA00022989"/>
    </source>
</evidence>
<keyword evidence="14" id="KW-1133">Transmembrane helix</keyword>
<evidence type="ECO:0000256" key="6">
    <source>
        <dbReference type="ARBA" id="ARBA00022640"/>
    </source>
</evidence>
<evidence type="ECO:0000256" key="12">
    <source>
        <dbReference type="ARBA" id="ARBA00022842"/>
    </source>
</evidence>
<protein>
    <recommendedName>
        <fullName evidence="19">AIG1-type G domain-containing protein</fullName>
    </recommendedName>
</protein>
<proteinExistence type="inferred from homology"/>
<name>A0A1X7TXH9_AMPQE</name>
<evidence type="ECO:0000256" key="1">
    <source>
        <dbReference type="ARBA" id="ARBA00001946"/>
    </source>
</evidence>
<dbReference type="SUPFAM" id="SSF52540">
    <property type="entry name" value="P-loop containing nucleoside triphosphate hydrolases"/>
    <property type="match status" value="1"/>
</dbReference>
<dbReference type="Pfam" id="PF04548">
    <property type="entry name" value="AIG1"/>
    <property type="match status" value="1"/>
</dbReference>
<dbReference type="GO" id="GO:0016020">
    <property type="term" value="C:membrane"/>
    <property type="evidence" value="ECO:0007669"/>
    <property type="project" value="UniProtKB-SubCell"/>
</dbReference>
<accession>A0A1X7TXH9</accession>
<dbReference type="AlphaFoldDB" id="A0A1X7TXH9"/>
<evidence type="ECO:0000313" key="21">
    <source>
        <dbReference type="Proteomes" id="UP000007879"/>
    </source>
</evidence>
<dbReference type="Gene3D" id="3.40.50.300">
    <property type="entry name" value="P-loop containing nucleotide triphosphate hydrolases"/>
    <property type="match status" value="1"/>
</dbReference>
<dbReference type="GO" id="GO:0046872">
    <property type="term" value="F:metal ion binding"/>
    <property type="evidence" value="ECO:0007669"/>
    <property type="project" value="UniProtKB-KW"/>
</dbReference>
<dbReference type="EnsemblMetazoa" id="XM_020001565.1">
    <property type="protein sequence ID" value="XP_019857124.1"/>
    <property type="gene ID" value="LOC109585470"/>
</dbReference>
<dbReference type="InterPro" id="IPR027417">
    <property type="entry name" value="P-loop_NTPase"/>
</dbReference>
<evidence type="ECO:0000256" key="4">
    <source>
        <dbReference type="ARBA" id="ARBA00022448"/>
    </source>
</evidence>
<feature type="region of interest" description="Disordered" evidence="18">
    <location>
        <begin position="353"/>
        <end position="437"/>
    </location>
</feature>
<feature type="compositionally biased region" description="Basic and acidic residues" evidence="18">
    <location>
        <begin position="381"/>
        <end position="401"/>
    </location>
</feature>
<evidence type="ECO:0000256" key="2">
    <source>
        <dbReference type="ARBA" id="ARBA00004167"/>
    </source>
</evidence>
<evidence type="ECO:0000256" key="16">
    <source>
        <dbReference type="ARBA" id="ARBA00023136"/>
    </source>
</evidence>
<dbReference type="InterPro" id="IPR006703">
    <property type="entry name" value="G_AIG1"/>
</dbReference>
<sequence length="563" mass="64230">MAKCQEHEEEEKFTEFPTDGMNFLKKIRHYMPNIKDLPSNLWNSVQEAQKDLGLNEASRDLIKITEEAMSKALEVSNEDLRILVTGKTGQGKSTLINGLLGAKFAREGAGAARCTTEVEVFEKEINGIPVVVFDSPGLQDNTSKEEEYIRSMKETCKKLSLVLYCTKMTNTRLGDDDKKAMIKLTQAFDQGFWNHAVFVLTFANMEQVDRKDDRDINEPLEEPPIHDTAAWASLEKRRFKGRVQIWKRELHQFLINEVKVDPSIANSIPVIPTGDHVATRNNPTPLRLPDRDNWFQELWETCSFRVREQGLFLKINSHRMTAVDEGDDQKEMIAFQGDDDLPNESKKPIKKAEIEGQQKVDAEKSAQDMPPSKAKVGSKCDVPKEKPIPESLSDKEHKQDESSSMSPVHDSRARLKPLLTSHPRRRPPPPPPMRPRSVSFSIMQRRESLKNNQNSILNQDTYPNIPCEDTSDENIITEDNETPSIIKLEAEKKSSVGFEPPIKVTTDYANKMSETLLEKKLGRIMAQFLIAAFKQLSVKPSQWFIKQLRKKKLDTEPDDIENF</sequence>
<evidence type="ECO:0000256" key="15">
    <source>
        <dbReference type="ARBA" id="ARBA00023134"/>
    </source>
</evidence>
<evidence type="ECO:0000313" key="20">
    <source>
        <dbReference type="EnsemblMetazoa" id="Aqu2.1.20094_001"/>
    </source>
</evidence>
<evidence type="ECO:0000256" key="11">
    <source>
        <dbReference type="ARBA" id="ARBA00022805"/>
    </source>
</evidence>
<evidence type="ECO:0000259" key="19">
    <source>
        <dbReference type="Pfam" id="PF04548"/>
    </source>
</evidence>
<dbReference type="PANTHER" id="PTHR10903">
    <property type="entry name" value="GTPASE, IMAP FAMILY MEMBER-RELATED"/>
    <property type="match status" value="1"/>
</dbReference>
<dbReference type="KEGG" id="aqu:109585470"/>
<dbReference type="InParanoid" id="A0A1X7TXH9"/>
<evidence type="ECO:0000256" key="7">
    <source>
        <dbReference type="ARBA" id="ARBA00022692"/>
    </source>
</evidence>
<gene>
    <name evidence="20" type="primary">109585470</name>
</gene>
<keyword evidence="11" id="KW-1002">Plastid outer membrane</keyword>
<reference evidence="20" key="2">
    <citation type="submission" date="2017-05" db="UniProtKB">
        <authorList>
            <consortium name="EnsemblMetazoa"/>
        </authorList>
    </citation>
    <scope>IDENTIFICATION</scope>
</reference>
<evidence type="ECO:0000256" key="18">
    <source>
        <dbReference type="SAM" id="MobiDB-lite"/>
    </source>
</evidence>
<keyword evidence="13" id="KW-0653">Protein transport</keyword>
<feature type="compositionally biased region" description="Basic and acidic residues" evidence="18">
    <location>
        <begin position="353"/>
        <end position="366"/>
    </location>
</feature>
<keyword evidence="16" id="KW-0472">Membrane</keyword>
<keyword evidence="9" id="KW-0547">Nucleotide-binding</keyword>
<evidence type="ECO:0000256" key="5">
    <source>
        <dbReference type="ARBA" id="ARBA00022528"/>
    </source>
</evidence>
<dbReference type="GO" id="GO:0016787">
    <property type="term" value="F:hydrolase activity"/>
    <property type="evidence" value="ECO:0007669"/>
    <property type="project" value="UniProtKB-KW"/>
</dbReference>
<keyword evidence="21" id="KW-1185">Reference proteome</keyword>
<comment type="cofactor">
    <cofactor evidence="1">
        <name>Mg(2+)</name>
        <dbReference type="ChEBI" id="CHEBI:18420"/>
    </cofactor>
</comment>
<comment type="similarity">
    <text evidence="3">Belongs to the TRAFAC class TrmE-Era-EngA-EngB-Septin-like GTPase superfamily. AIG1/Toc34/Toc159-like paraseptin GTPase family. IAN subfamily.</text>
</comment>
<dbReference type="OrthoDB" id="8954335at2759"/>
<dbReference type="Proteomes" id="UP000007879">
    <property type="component" value="Unassembled WGS sequence"/>
</dbReference>
<keyword evidence="10" id="KW-0378">Hydrolase</keyword>
<dbReference type="PANTHER" id="PTHR10903:SF135">
    <property type="entry name" value="TRANSLOCASE OF CHLOROPLAST 120, CHLOROPLASTIC-RELATED"/>
    <property type="match status" value="1"/>
</dbReference>
<evidence type="ECO:0000256" key="13">
    <source>
        <dbReference type="ARBA" id="ARBA00022927"/>
    </source>
</evidence>
<dbReference type="GO" id="GO:0005525">
    <property type="term" value="F:GTP binding"/>
    <property type="evidence" value="ECO:0007669"/>
    <property type="project" value="UniProtKB-KW"/>
</dbReference>
<organism evidence="20">
    <name type="scientific">Amphimedon queenslandica</name>
    <name type="common">Sponge</name>
    <dbReference type="NCBI Taxonomy" id="400682"/>
    <lineage>
        <taxon>Eukaryota</taxon>
        <taxon>Metazoa</taxon>
        <taxon>Porifera</taxon>
        <taxon>Demospongiae</taxon>
        <taxon>Heteroscleromorpha</taxon>
        <taxon>Haplosclerida</taxon>
        <taxon>Niphatidae</taxon>
        <taxon>Amphimedon</taxon>
    </lineage>
</organism>
<keyword evidence="7" id="KW-0812">Transmembrane</keyword>
<keyword evidence="5" id="KW-0150">Chloroplast</keyword>
<keyword evidence="6" id="KW-0934">Plastid</keyword>
<evidence type="ECO:0000256" key="17">
    <source>
        <dbReference type="ARBA" id="ARBA00024013"/>
    </source>
</evidence>
<feature type="domain" description="AIG1-type G" evidence="19">
    <location>
        <begin position="80"/>
        <end position="205"/>
    </location>
</feature>
<dbReference type="InterPro" id="IPR045058">
    <property type="entry name" value="GIMA/IAN/Toc"/>
</dbReference>
<keyword evidence="12" id="KW-0460">Magnesium</keyword>
<evidence type="ECO:0000256" key="8">
    <source>
        <dbReference type="ARBA" id="ARBA00022723"/>
    </source>
</evidence>
<dbReference type="GO" id="GO:0015031">
    <property type="term" value="P:protein transport"/>
    <property type="evidence" value="ECO:0007669"/>
    <property type="project" value="UniProtKB-KW"/>
</dbReference>
<keyword evidence="4" id="KW-0813">Transport</keyword>
<keyword evidence="15" id="KW-0342">GTP-binding</keyword>